<evidence type="ECO:0000313" key="4">
    <source>
        <dbReference type="EMBL" id="MFC6290445.1"/>
    </source>
</evidence>
<reference evidence="5" key="1">
    <citation type="journal article" date="2019" name="Int. J. Syst. Evol. Microbiol.">
        <title>The Global Catalogue of Microorganisms (GCM) 10K type strain sequencing project: providing services to taxonomists for standard genome sequencing and annotation.</title>
        <authorList>
            <consortium name="The Broad Institute Genomics Platform"/>
            <consortium name="The Broad Institute Genome Sequencing Center for Infectious Disease"/>
            <person name="Wu L."/>
            <person name="Ma J."/>
        </authorList>
    </citation>
    <scope>NUCLEOTIDE SEQUENCE [LARGE SCALE GENOMIC DNA]</scope>
    <source>
        <strain evidence="5">CCM 8893</strain>
    </source>
</reference>
<name>A0ABW1UAE6_9LACO</name>
<comment type="caution">
    <text evidence="4">The sequence shown here is derived from an EMBL/GenBank/DDBJ whole genome shotgun (WGS) entry which is preliminary data.</text>
</comment>
<accession>A0ABW1UAE6</accession>
<feature type="compositionally biased region" description="Polar residues" evidence="1">
    <location>
        <begin position="77"/>
        <end position="96"/>
    </location>
</feature>
<keyword evidence="2" id="KW-0812">Transmembrane</keyword>
<evidence type="ECO:0000256" key="1">
    <source>
        <dbReference type="SAM" id="MobiDB-lite"/>
    </source>
</evidence>
<keyword evidence="2" id="KW-0472">Membrane</keyword>
<keyword evidence="5" id="KW-1185">Reference proteome</keyword>
<feature type="chain" id="PRO_5045850340" description="Gram-positive cocci surface proteins LPxTG domain-containing protein" evidence="3">
    <location>
        <begin position="27"/>
        <end position="157"/>
    </location>
</feature>
<feature type="region of interest" description="Disordered" evidence="1">
    <location>
        <begin position="45"/>
        <end position="99"/>
    </location>
</feature>
<evidence type="ECO:0000256" key="2">
    <source>
        <dbReference type="SAM" id="Phobius"/>
    </source>
</evidence>
<evidence type="ECO:0008006" key="6">
    <source>
        <dbReference type="Google" id="ProtNLM"/>
    </source>
</evidence>
<protein>
    <recommendedName>
        <fullName evidence="6">Gram-positive cocci surface proteins LPxTG domain-containing protein</fullName>
    </recommendedName>
</protein>
<feature type="compositionally biased region" description="Polar residues" evidence="1">
    <location>
        <begin position="45"/>
        <end position="55"/>
    </location>
</feature>
<dbReference type="RefSeq" id="WP_125576008.1">
    <property type="nucleotide sequence ID" value="NZ_JBHSSO010000068.1"/>
</dbReference>
<gene>
    <name evidence="4" type="ORF">ACFP1M_09710</name>
</gene>
<dbReference type="Proteomes" id="UP001596258">
    <property type="component" value="Unassembled WGS sequence"/>
</dbReference>
<feature type="signal peptide" evidence="3">
    <location>
        <begin position="1"/>
        <end position="26"/>
    </location>
</feature>
<keyword evidence="2" id="KW-1133">Transmembrane helix</keyword>
<feature type="transmembrane region" description="Helical" evidence="2">
    <location>
        <begin position="126"/>
        <end position="147"/>
    </location>
</feature>
<proteinExistence type="predicted"/>
<organism evidence="4 5">
    <name type="scientific">Levilactobacillus angrenensis</name>
    <dbReference type="NCBI Taxonomy" id="2486020"/>
    <lineage>
        <taxon>Bacteria</taxon>
        <taxon>Bacillati</taxon>
        <taxon>Bacillota</taxon>
        <taxon>Bacilli</taxon>
        <taxon>Lactobacillales</taxon>
        <taxon>Lactobacillaceae</taxon>
        <taxon>Levilactobacillus</taxon>
    </lineage>
</organism>
<sequence>MRKILWGLVMAFTLAVGIGTGTSALATTVGGTGGTTQTSVTIKANPNATRSQSPTGEVGDEGDAGATVIPNGKKLTAKNQGQADSAVANNQPTKQKSAPGAVVTMVKAGSADLMAGRLPQTSESRIFLMSVFGLLLLIVLILSTIVYHQARLLKERE</sequence>
<evidence type="ECO:0000313" key="5">
    <source>
        <dbReference type="Proteomes" id="UP001596258"/>
    </source>
</evidence>
<dbReference type="EMBL" id="JBHSSO010000068">
    <property type="protein sequence ID" value="MFC6290445.1"/>
    <property type="molecule type" value="Genomic_DNA"/>
</dbReference>
<keyword evidence="3" id="KW-0732">Signal</keyword>
<evidence type="ECO:0000256" key="3">
    <source>
        <dbReference type="SAM" id="SignalP"/>
    </source>
</evidence>